<dbReference type="InterPro" id="IPR041854">
    <property type="entry name" value="BFD-like_2Fe2S-bd_dom_sf"/>
</dbReference>
<feature type="transmembrane region" description="Helical" evidence="5">
    <location>
        <begin position="565"/>
        <end position="587"/>
    </location>
</feature>
<dbReference type="EC" id="1.7.1.4" evidence="9"/>
<feature type="transmembrane region" description="Helical" evidence="5">
    <location>
        <begin position="499"/>
        <end position="518"/>
    </location>
</feature>
<evidence type="ECO:0000256" key="2">
    <source>
        <dbReference type="ARBA" id="ARBA00006442"/>
    </source>
</evidence>
<keyword evidence="3" id="KW-0285">Flavoprotein</keyword>
<feature type="transmembrane region" description="Helical" evidence="5">
    <location>
        <begin position="459"/>
        <end position="479"/>
    </location>
</feature>
<dbReference type="Pfam" id="PF07992">
    <property type="entry name" value="Pyr_redox_2"/>
    <property type="match status" value="1"/>
</dbReference>
<dbReference type="PRINTS" id="PR00368">
    <property type="entry name" value="FADPNR"/>
</dbReference>
<evidence type="ECO:0000313" key="10">
    <source>
        <dbReference type="Proteomes" id="UP000244904"/>
    </source>
</evidence>
<proteinExistence type="inferred from homology"/>
<protein>
    <submittedName>
        <fullName evidence="9">Nitrite reductase [NAD(P)H]</fullName>
        <ecNumber evidence="9">1.7.1.4</ecNumber>
    </submittedName>
</protein>
<keyword evidence="5" id="KW-0472">Membrane</keyword>
<dbReference type="SUPFAM" id="SSF51905">
    <property type="entry name" value="FAD/NAD(P)-binding domain"/>
    <property type="match status" value="2"/>
</dbReference>
<dbReference type="PANTHER" id="PTHR43429:SF3">
    <property type="entry name" value="NITRITE REDUCTASE [NAD(P)H]"/>
    <property type="match status" value="1"/>
</dbReference>
<dbReference type="Proteomes" id="UP000244904">
    <property type="component" value="Unassembled WGS sequence"/>
</dbReference>
<evidence type="ECO:0000256" key="3">
    <source>
        <dbReference type="ARBA" id="ARBA00022630"/>
    </source>
</evidence>
<dbReference type="PRINTS" id="PR00411">
    <property type="entry name" value="PNDRDTASEI"/>
</dbReference>
<comment type="similarity">
    <text evidence="2">Belongs to the FAD-dependent oxidoreductase family.</text>
</comment>
<evidence type="ECO:0000259" key="7">
    <source>
        <dbReference type="Pfam" id="PF07992"/>
    </source>
</evidence>
<evidence type="ECO:0000313" key="9">
    <source>
        <dbReference type="EMBL" id="SPF78418.1"/>
    </source>
</evidence>
<keyword evidence="5" id="KW-0812">Transmembrane</keyword>
<evidence type="ECO:0000259" key="8">
    <source>
        <dbReference type="Pfam" id="PF18267"/>
    </source>
</evidence>
<feature type="transmembrane region" description="Helical" evidence="5">
    <location>
        <begin position="538"/>
        <end position="559"/>
    </location>
</feature>
<dbReference type="InterPro" id="IPR023753">
    <property type="entry name" value="FAD/NAD-binding_dom"/>
</dbReference>
<dbReference type="Gene3D" id="1.10.10.1100">
    <property type="entry name" value="BFD-like [2Fe-2S]-binding domain"/>
    <property type="match status" value="1"/>
</dbReference>
<feature type="domain" description="FAD/NAD(P)-binding" evidence="7">
    <location>
        <begin position="2"/>
        <end position="280"/>
    </location>
</feature>
<keyword evidence="4" id="KW-0274">FAD</keyword>
<dbReference type="AlphaFoldDB" id="A0A2R8AQP2"/>
<evidence type="ECO:0000259" key="6">
    <source>
        <dbReference type="Pfam" id="PF04324"/>
    </source>
</evidence>
<dbReference type="InterPro" id="IPR041575">
    <property type="entry name" value="Rubredoxin_C"/>
</dbReference>
<organism evidence="9 10">
    <name type="scientific">Pseudoprimorskyibacter insulae</name>
    <dbReference type="NCBI Taxonomy" id="1695997"/>
    <lineage>
        <taxon>Bacteria</taxon>
        <taxon>Pseudomonadati</taxon>
        <taxon>Pseudomonadota</taxon>
        <taxon>Alphaproteobacteria</taxon>
        <taxon>Rhodobacterales</taxon>
        <taxon>Paracoccaceae</taxon>
        <taxon>Pseudoprimorskyibacter</taxon>
    </lineage>
</organism>
<keyword evidence="9" id="KW-0560">Oxidoreductase</keyword>
<dbReference type="Gene3D" id="3.30.390.30">
    <property type="match status" value="1"/>
</dbReference>
<dbReference type="Pfam" id="PF04324">
    <property type="entry name" value="Fer2_BFD"/>
    <property type="match status" value="1"/>
</dbReference>
<feature type="domain" description="NADH-rubredoxin oxidoreductase C-terminal" evidence="8">
    <location>
        <begin position="295"/>
        <end position="362"/>
    </location>
</feature>
<keyword evidence="5" id="KW-1133">Transmembrane helix</keyword>
<dbReference type="PANTHER" id="PTHR43429">
    <property type="entry name" value="PYRIDINE NUCLEOTIDE-DISULFIDE OXIDOREDUCTASE DOMAIN-CONTAINING"/>
    <property type="match status" value="1"/>
</dbReference>
<dbReference type="EMBL" id="OMOJ01000001">
    <property type="protein sequence ID" value="SPF78418.1"/>
    <property type="molecule type" value="Genomic_DNA"/>
</dbReference>
<feature type="domain" description="BFD-like [2Fe-2S]-binding" evidence="6">
    <location>
        <begin position="397"/>
        <end position="445"/>
    </location>
</feature>
<dbReference type="InterPro" id="IPR016156">
    <property type="entry name" value="FAD/NAD-linked_Rdtase_dimer_sf"/>
</dbReference>
<dbReference type="Gene3D" id="3.50.50.60">
    <property type="entry name" value="FAD/NAD(P)-binding domain"/>
    <property type="match status" value="2"/>
</dbReference>
<gene>
    <name evidence="9" type="primary">nasD_1</name>
    <name evidence="9" type="ORF">PRI8871_01020</name>
</gene>
<sequence>MRTAQELAKRGQAVHVLTAEAFAPYNRVQLTPLLGGDVQFDEITLPLTDETDLLTCHWGQTVARIDREARQVITRSGDVWAYSKLVLATGSRAFVPGFPGTTLPGVFTFRTADDASALMARSFSARRIAVIGGGLLGLEAARGMRRRGCDVTLIEHESHLMPRQLDLEAGSKLAERICALGVDVMTGRAVREITGTHRVDRILFADGSREEFDTVIICTGVRANTDLAQQAGIAFSRGITVGDQMQTSDPLIYAVGECCEHRGRMYGLVGPGYEQAKVAAEALTGGAPRFAGAIPATKLKVIGAEVFSVGEIEQLEARANVRSHVWRGQGAYRRIFIERGALVGAVAVGGWSQASRMQDAAQHGDTVYPWMVYRFLKTGLLWTEQDLEPAEMPASAILCNCTGVTYGQARAAITSGASDVPDLGQATGAGTICGTCRPVLEDLLTAGGPPKPMQLWKPLLALSGMAAIGALIPILFGRVPLPDSYDAESLRVWLWRDGIVKQWSGFILLGITLAAMILGLRKRIRLMDRLGGYDYWRLIHIVIGLGAVAALFAHTGFSLGNNLNLWLGASYAATLVFGAVAGLTTGGDHELRARGVGTSRKPPRKLPTWLHIIAIWPLPVLILIHVLASYAF</sequence>
<dbReference type="Pfam" id="PF18267">
    <property type="entry name" value="Rubredoxin_C"/>
    <property type="match status" value="1"/>
</dbReference>
<feature type="transmembrane region" description="Helical" evidence="5">
    <location>
        <begin position="608"/>
        <end position="631"/>
    </location>
</feature>
<dbReference type="InterPro" id="IPR050260">
    <property type="entry name" value="FAD-bd_OxRdtase"/>
</dbReference>
<evidence type="ECO:0000256" key="1">
    <source>
        <dbReference type="ARBA" id="ARBA00001974"/>
    </source>
</evidence>
<reference evidence="10" key="1">
    <citation type="submission" date="2018-03" db="EMBL/GenBank/DDBJ databases">
        <authorList>
            <person name="Rodrigo-Torres L."/>
            <person name="Arahal R. D."/>
            <person name="Lucena T."/>
        </authorList>
    </citation>
    <scope>NUCLEOTIDE SEQUENCE [LARGE SCALE GENOMIC DNA]</scope>
    <source>
        <strain evidence="10">CECT 8871</strain>
    </source>
</reference>
<dbReference type="InterPro" id="IPR007419">
    <property type="entry name" value="BFD-like_2Fe2S-bd_dom"/>
</dbReference>
<dbReference type="GO" id="GO:0008942">
    <property type="term" value="F:nitrite reductase [NAD(P)H] activity"/>
    <property type="evidence" value="ECO:0007669"/>
    <property type="project" value="UniProtKB-EC"/>
</dbReference>
<dbReference type="InterPro" id="IPR036188">
    <property type="entry name" value="FAD/NAD-bd_sf"/>
</dbReference>
<name>A0A2R8AQP2_9RHOB</name>
<evidence type="ECO:0000256" key="4">
    <source>
        <dbReference type="ARBA" id="ARBA00022827"/>
    </source>
</evidence>
<keyword evidence="10" id="KW-1185">Reference proteome</keyword>
<accession>A0A2R8AQP2</accession>
<evidence type="ECO:0000256" key="5">
    <source>
        <dbReference type="SAM" id="Phobius"/>
    </source>
</evidence>
<comment type="cofactor">
    <cofactor evidence="1">
        <name>FAD</name>
        <dbReference type="ChEBI" id="CHEBI:57692"/>
    </cofactor>
</comment>